<evidence type="ECO:0000313" key="3">
    <source>
        <dbReference type="Proteomes" id="UP000621540"/>
    </source>
</evidence>
<sequence>MKKKIVLIEGVYDTIDLFTREIKKALEQMGCECLVLDAGHMEESLKEFALFAMTPVFAAITFNNLGYNLELSEGKNIWEQFEIPYVNILMDHPFHYTGPLAHMPKTAWVFCTDKNHGGFMHRFYPEIERVGFLPHAGVKLPGAKKRIRDRKIEVLYAGSLPFFTAGMLVPDLSAITQFDAIDMSRQVLEDLIKNPAVTTEDAIEAYLKERGIELEEPDLFAGIVKMRFLDSYATSFFREQAVKLLVESGVSVTAYGTGWNECEWSHNPHLHYGGKVLAPEILPLMCEAKIVLNTMTWYKAGAHDRIFNGMLAGACVVTDDSAYLREEFEAEKAMVRFKLEEIVRLPEIVWDLLDHPEKMQQIADVGYESASEKHTWESRMKQVLSMLEGTDCGF</sequence>
<reference evidence="2 3" key="1">
    <citation type="submission" date="2020-08" db="EMBL/GenBank/DDBJ databases">
        <title>Genome public.</title>
        <authorList>
            <person name="Liu C."/>
            <person name="Sun Q."/>
        </authorList>
    </citation>
    <scope>NUCLEOTIDE SEQUENCE [LARGE SCALE GENOMIC DNA]</scope>
    <source>
        <strain evidence="2 3">BX0805</strain>
    </source>
</reference>
<evidence type="ECO:0000313" key="2">
    <source>
        <dbReference type="EMBL" id="MBC5753631.1"/>
    </source>
</evidence>
<dbReference type="RefSeq" id="WP_186981960.1">
    <property type="nucleotide sequence ID" value="NZ_JACOQH010000003.1"/>
</dbReference>
<dbReference type="EMBL" id="JACOQH010000003">
    <property type="protein sequence ID" value="MBC5753631.1"/>
    <property type="molecule type" value="Genomic_DNA"/>
</dbReference>
<keyword evidence="3" id="KW-1185">Reference proteome</keyword>
<dbReference type="InterPro" id="IPR055259">
    <property type="entry name" value="YkvP/CgeB_Glyco_trans-like"/>
</dbReference>
<name>A0ABR7I9L8_9FIRM</name>
<proteinExistence type="predicted"/>
<organism evidence="2 3">
    <name type="scientific">Roseburia yibonii</name>
    <dbReference type="NCBI Taxonomy" id="2763063"/>
    <lineage>
        <taxon>Bacteria</taxon>
        <taxon>Bacillati</taxon>
        <taxon>Bacillota</taxon>
        <taxon>Clostridia</taxon>
        <taxon>Lachnospirales</taxon>
        <taxon>Lachnospiraceae</taxon>
        <taxon>Roseburia</taxon>
    </lineage>
</organism>
<feature type="domain" description="Spore protein YkvP/CgeB glycosyl transferase-like" evidence="1">
    <location>
        <begin position="245"/>
        <end position="384"/>
    </location>
</feature>
<dbReference type="Pfam" id="PF13524">
    <property type="entry name" value="Glyco_trans_1_2"/>
    <property type="match status" value="1"/>
</dbReference>
<comment type="caution">
    <text evidence="2">The sequence shown here is derived from an EMBL/GenBank/DDBJ whole genome shotgun (WGS) entry which is preliminary data.</text>
</comment>
<protein>
    <submittedName>
        <fullName evidence="2">Glycosyltransferase family 1 protein</fullName>
    </submittedName>
</protein>
<evidence type="ECO:0000259" key="1">
    <source>
        <dbReference type="Pfam" id="PF13524"/>
    </source>
</evidence>
<dbReference type="Proteomes" id="UP000621540">
    <property type="component" value="Unassembled WGS sequence"/>
</dbReference>
<dbReference type="SUPFAM" id="SSF53756">
    <property type="entry name" value="UDP-Glycosyltransferase/glycogen phosphorylase"/>
    <property type="match status" value="1"/>
</dbReference>
<accession>A0ABR7I9L8</accession>
<gene>
    <name evidence="2" type="ORF">H8Z76_06235</name>
</gene>